<evidence type="ECO:0000313" key="5">
    <source>
        <dbReference type="Proteomes" id="UP001168146"/>
    </source>
</evidence>
<dbReference type="InterPro" id="IPR006640">
    <property type="entry name" value="SprT-like_domain"/>
</dbReference>
<protein>
    <recommendedName>
        <fullName evidence="3">SprT-like domain-containing protein</fullName>
    </recommendedName>
</protein>
<dbReference type="GO" id="GO:0006950">
    <property type="term" value="P:response to stress"/>
    <property type="evidence" value="ECO:0007669"/>
    <property type="project" value="UniProtKB-ARBA"/>
</dbReference>
<dbReference type="PANTHER" id="PTHR23099">
    <property type="entry name" value="TRANSCRIPTIONAL REGULATOR"/>
    <property type="match status" value="1"/>
</dbReference>
<feature type="region of interest" description="Disordered" evidence="1">
    <location>
        <begin position="46"/>
        <end position="93"/>
    </location>
</feature>
<dbReference type="SMART" id="SM00731">
    <property type="entry name" value="SprT"/>
    <property type="match status" value="1"/>
</dbReference>
<dbReference type="Pfam" id="PF17283">
    <property type="entry name" value="Zn_ribbon_SprT"/>
    <property type="match status" value="1"/>
</dbReference>
<sequence>MRRSGKADGAVLSILCIGCLLVSWLYRPGPGGHIKDMARLRRESIDSRGEDETVHPASRVVQDIFDLQPDAKKTRRSPRKKLTKAYAEHEDTTSEYAPIKPRLLVAQDVTGAAKPNKQVRLSPLKNLRDMSDLTSQLLGATLLDDPGPRKVRSTAKATTAYRATTPSHQIESKRLVETIVQTDVEESVWCGSDTSSDTSEDALPSPRKFINFPSRKPLAKTAPESSLHLQFATGRPSSTQVYTSSRREISESSRPTSSSDKENNDRAVLRFSPPRLYSPRKEQPSKGPSTPPPASPSKSRLVSPTKRAVRVPTPPLRSSLDAFWNAETVNDWNDQYSPRKEWSPKKARATRADASTSPTASPKKPLSPTKRTKADIAAKKDWESRKHQVAEAFIGELDQKITAGKVLELTASTGGVHFVWSKTLNTTAGRANWRRETTKTRQVDGSITVTHKHHASIELAEKVIDDEERLLNVVAHEFCHLANFIVSGIKDQPHGKQFKEWGRNCTRIFGQRGVEVTTKHSYRIEYKYIWQCSDCGAEFKRHSKSIDPKRHTCGTCRSKLLQIKPVPRKRNGDGAPTGYAAYVKKHFADVKAALPVGASQKEVMEAVGRRYRAEKAASSALPGPPSSPTSGRERQGASVSSELLRGGSASTTEVDDMTRGLEVITIEDD</sequence>
<name>A0AAN6JC85_9PEZI</name>
<dbReference type="Proteomes" id="UP001168146">
    <property type="component" value="Unassembled WGS sequence"/>
</dbReference>
<reference evidence="4" key="1">
    <citation type="submission" date="2021-12" db="EMBL/GenBank/DDBJ databases">
        <title>Black yeast isolated from Biological Soil Crust.</title>
        <authorList>
            <person name="Kurbessoian T."/>
        </authorList>
    </citation>
    <scope>NUCLEOTIDE SEQUENCE</scope>
    <source>
        <strain evidence="4">CCFEE 5208</strain>
    </source>
</reference>
<keyword evidence="2" id="KW-0812">Transmembrane</keyword>
<feature type="domain" description="SprT-like" evidence="3">
    <location>
        <begin position="395"/>
        <end position="563"/>
    </location>
</feature>
<proteinExistence type="predicted"/>
<keyword evidence="2" id="KW-0472">Membrane</keyword>
<dbReference type="PANTHER" id="PTHR23099:SF0">
    <property type="entry name" value="GERM CELL NUCLEAR ACIDIC PROTEIN"/>
    <property type="match status" value="1"/>
</dbReference>
<evidence type="ECO:0000256" key="1">
    <source>
        <dbReference type="SAM" id="MobiDB-lite"/>
    </source>
</evidence>
<organism evidence="4 5">
    <name type="scientific">Friedmanniomyces endolithicus</name>
    <dbReference type="NCBI Taxonomy" id="329885"/>
    <lineage>
        <taxon>Eukaryota</taxon>
        <taxon>Fungi</taxon>
        <taxon>Dikarya</taxon>
        <taxon>Ascomycota</taxon>
        <taxon>Pezizomycotina</taxon>
        <taxon>Dothideomycetes</taxon>
        <taxon>Dothideomycetidae</taxon>
        <taxon>Mycosphaerellales</taxon>
        <taxon>Teratosphaeriaceae</taxon>
        <taxon>Friedmanniomyces</taxon>
    </lineage>
</organism>
<comment type="caution">
    <text evidence="4">The sequence shown here is derived from an EMBL/GenBank/DDBJ whole genome shotgun (WGS) entry which is preliminary data.</text>
</comment>
<accession>A0AAN6JC85</accession>
<feature type="region of interest" description="Disordered" evidence="1">
    <location>
        <begin position="144"/>
        <end position="165"/>
    </location>
</feature>
<feature type="region of interest" description="Disordered" evidence="1">
    <location>
        <begin position="614"/>
        <end position="669"/>
    </location>
</feature>
<feature type="compositionally biased region" description="Basic and acidic residues" evidence="1">
    <location>
        <begin position="259"/>
        <end position="268"/>
    </location>
</feature>
<evidence type="ECO:0000313" key="4">
    <source>
        <dbReference type="EMBL" id="KAK0324323.1"/>
    </source>
</evidence>
<dbReference type="GO" id="GO:0005634">
    <property type="term" value="C:nucleus"/>
    <property type="evidence" value="ECO:0007669"/>
    <property type="project" value="TreeGrafter"/>
</dbReference>
<dbReference type="EMBL" id="JASUXU010000010">
    <property type="protein sequence ID" value="KAK0324323.1"/>
    <property type="molecule type" value="Genomic_DNA"/>
</dbReference>
<evidence type="ECO:0000259" key="3">
    <source>
        <dbReference type="SMART" id="SM00731"/>
    </source>
</evidence>
<keyword evidence="2" id="KW-1133">Transmembrane helix</keyword>
<feature type="compositionally biased region" description="Low complexity" evidence="1">
    <location>
        <begin position="154"/>
        <end position="165"/>
    </location>
</feature>
<dbReference type="InterPro" id="IPR035240">
    <property type="entry name" value="SprT_Zn_ribbon"/>
</dbReference>
<dbReference type="AlphaFoldDB" id="A0AAN6JC85"/>
<gene>
    <name evidence="4" type="ORF">LTR82_004762</name>
</gene>
<dbReference type="Pfam" id="PF10263">
    <property type="entry name" value="SprT-like"/>
    <property type="match status" value="1"/>
</dbReference>
<evidence type="ECO:0000256" key="2">
    <source>
        <dbReference type="SAM" id="Phobius"/>
    </source>
</evidence>
<feature type="transmembrane region" description="Helical" evidence="2">
    <location>
        <begin position="7"/>
        <end position="26"/>
    </location>
</feature>
<feature type="compositionally biased region" description="Basic residues" evidence="1">
    <location>
        <begin position="73"/>
        <end position="83"/>
    </location>
</feature>
<feature type="region of interest" description="Disordered" evidence="1">
    <location>
        <begin position="189"/>
        <end position="317"/>
    </location>
</feature>
<feature type="compositionally biased region" description="Basic and acidic residues" evidence="1">
    <location>
        <begin position="372"/>
        <end position="381"/>
    </location>
</feature>
<feature type="region of interest" description="Disordered" evidence="1">
    <location>
        <begin position="334"/>
        <end position="381"/>
    </location>
</feature>